<keyword evidence="1" id="KW-1133">Transmembrane helix</keyword>
<dbReference type="AlphaFoldDB" id="A0A9X3EB72"/>
<dbReference type="Proteomes" id="UP001150830">
    <property type="component" value="Unassembled WGS sequence"/>
</dbReference>
<keyword evidence="1" id="KW-0472">Membrane</keyword>
<keyword evidence="3" id="KW-1185">Reference proteome</keyword>
<name>A0A9X3EB72_9GAMM</name>
<keyword evidence="1" id="KW-0812">Transmembrane</keyword>
<organism evidence="2 3">
    <name type="scientific">Parathalassolituus penaei</name>
    <dbReference type="NCBI Taxonomy" id="2997323"/>
    <lineage>
        <taxon>Bacteria</taxon>
        <taxon>Pseudomonadati</taxon>
        <taxon>Pseudomonadota</taxon>
        <taxon>Gammaproteobacteria</taxon>
        <taxon>Oceanospirillales</taxon>
        <taxon>Oceanospirillaceae</taxon>
        <taxon>Parathalassolituus</taxon>
    </lineage>
</organism>
<protein>
    <submittedName>
        <fullName evidence="2">Uncharacterized protein</fullName>
    </submittedName>
</protein>
<feature type="transmembrane region" description="Helical" evidence="1">
    <location>
        <begin position="98"/>
        <end position="121"/>
    </location>
</feature>
<proteinExistence type="predicted"/>
<dbReference type="EMBL" id="JAPNOA010000016">
    <property type="protein sequence ID" value="MCY0964338.1"/>
    <property type="molecule type" value="Genomic_DNA"/>
</dbReference>
<dbReference type="RefSeq" id="WP_283172555.1">
    <property type="nucleotide sequence ID" value="NZ_JAPNOA010000016.1"/>
</dbReference>
<evidence type="ECO:0000256" key="1">
    <source>
        <dbReference type="SAM" id="Phobius"/>
    </source>
</evidence>
<reference evidence="2" key="1">
    <citation type="submission" date="2022-11" db="EMBL/GenBank/DDBJ databases">
        <title>Parathalassolutuus dongxingensis gen. nov., sp. nov., a novel member of family Oceanospirillaceae isolated from a coastal shrimp pond in Guangxi, China.</title>
        <authorList>
            <person name="Chen H."/>
        </authorList>
    </citation>
    <scope>NUCLEOTIDE SEQUENCE</scope>
    <source>
        <strain evidence="2">G-43</strain>
    </source>
</reference>
<evidence type="ECO:0000313" key="3">
    <source>
        <dbReference type="Proteomes" id="UP001150830"/>
    </source>
</evidence>
<gene>
    <name evidence="2" type="ORF">OUO13_04000</name>
</gene>
<comment type="caution">
    <text evidence="2">The sequence shown here is derived from an EMBL/GenBank/DDBJ whole genome shotgun (WGS) entry which is preliminary data.</text>
</comment>
<feature type="transmembrane region" description="Helical" evidence="1">
    <location>
        <begin position="55"/>
        <end position="77"/>
    </location>
</feature>
<evidence type="ECO:0000313" key="2">
    <source>
        <dbReference type="EMBL" id="MCY0964338.1"/>
    </source>
</evidence>
<sequence length="124" mass="13691">MIDPFAEGVANPASHIDANTSELSLASELDKAEVLRKNAETEHQKAQTWEVYSHIGLRVCAAFFVAVLLCVWMSFLFDSVDYYFSQMKELKQEIPSEVMLAVIGAGATIVGLMGFILKGLFKSN</sequence>
<accession>A0A9X3EB72</accession>